<evidence type="ECO:0000313" key="1">
    <source>
        <dbReference type="EMBL" id="GLA56214.1"/>
    </source>
</evidence>
<organism evidence="1 2">
    <name type="scientific">Aspergillus niger</name>
    <dbReference type="NCBI Taxonomy" id="5061"/>
    <lineage>
        <taxon>Eukaryota</taxon>
        <taxon>Fungi</taxon>
        <taxon>Dikarya</taxon>
        <taxon>Ascomycota</taxon>
        <taxon>Pezizomycotina</taxon>
        <taxon>Eurotiomycetes</taxon>
        <taxon>Eurotiomycetidae</taxon>
        <taxon>Eurotiales</taxon>
        <taxon>Aspergillaceae</taxon>
        <taxon>Aspergillus</taxon>
        <taxon>Aspergillus subgen. Circumdati</taxon>
    </lineage>
</organism>
<dbReference type="AlphaFoldDB" id="A0A9W6EEP3"/>
<feature type="non-terminal residue" evidence="1">
    <location>
        <position position="92"/>
    </location>
</feature>
<proteinExistence type="predicted"/>
<protein>
    <submittedName>
        <fullName evidence="1">Uncharacterized protein</fullName>
    </submittedName>
</protein>
<comment type="caution">
    <text evidence="1">The sequence shown here is derived from an EMBL/GenBank/DDBJ whole genome shotgun (WGS) entry which is preliminary data.</text>
</comment>
<evidence type="ECO:0000313" key="2">
    <source>
        <dbReference type="Proteomes" id="UP001144191"/>
    </source>
</evidence>
<gene>
    <name evidence="1" type="ORF">AnigIFM63604_005674</name>
</gene>
<name>A0A9W6EEP3_ASPNG</name>
<dbReference type="EMBL" id="BRPB01000318">
    <property type="protein sequence ID" value="GLA56214.1"/>
    <property type="molecule type" value="Genomic_DNA"/>
</dbReference>
<dbReference type="Proteomes" id="UP001144191">
    <property type="component" value="Unassembled WGS sequence"/>
</dbReference>
<reference evidence="1" key="1">
    <citation type="submission" date="2022-07" db="EMBL/GenBank/DDBJ databases">
        <title>Taxonomy of Aspergillus series Nigri: significant species reduction supported by multi-species coalescent approaches.</title>
        <authorList>
            <person name="Bian C."/>
            <person name="Kusuya Y."/>
            <person name="Sklenar F."/>
            <person name="D'hooge E."/>
            <person name="Yaguchi T."/>
            <person name="Takahashi H."/>
            <person name="Hubka V."/>
        </authorList>
    </citation>
    <scope>NUCLEOTIDE SEQUENCE</scope>
    <source>
        <strain evidence="1">IFM 63604</strain>
    </source>
</reference>
<accession>A0A9W6EEP3</accession>
<sequence>MAPNYHPANSFTIYSRGRDKDQLLQQKYPHPIEILDLEDDVLYLKYSLPNPKPDTDVREKLVQIMGSHGYSLDKKVFELPKGHYQCLDVFVP</sequence>